<evidence type="ECO:0000256" key="1">
    <source>
        <dbReference type="SAM" id="Coils"/>
    </source>
</evidence>
<proteinExistence type="predicted"/>
<dbReference type="AlphaFoldDB" id="E6ZDV8"/>
<reference evidence="3" key="1">
    <citation type="submission" date="2010-11" db="EMBL/GenBank/DDBJ databases">
        <authorList>
            <person name="Genoscope - CEA"/>
        </authorList>
    </citation>
    <scope>NUCLEOTIDE SEQUENCE</scope>
</reference>
<sequence>MKSATIITPHSKESVNCITSGIELLQKRLDQGEFAEFERQVCWSEERGMPTEPVIELILDLEKEQEQLIQQVRREEVRLRRELLNEEASNQGSLRLGMIVGVSTFVKVQLRQQENWITTVQPTKREMIGLLLMVRRA</sequence>
<dbReference type="RefSeq" id="YP_004222247.1">
    <property type="nucleotide sequence ID" value="NC_015099.1"/>
</dbReference>
<reference evidence="3" key="2">
    <citation type="journal article" date="2011" name="Genome Biol. Evol.">
        <title>Structural and content diversity of mitochondrial genome in beet: a comparative genomic analysis.</title>
        <authorList>
            <person name="Darracq A."/>
            <person name="Varre J.S."/>
            <person name="Marechal-Drouard L."/>
            <person name="Courseaux A."/>
            <person name="Saumitou-Laprade P."/>
            <person name="Oztas S."/>
            <person name="Vacherie B."/>
            <person name="Barbe V.and.Touzet.P."/>
        </authorList>
    </citation>
    <scope>NUCLEOTIDE SEQUENCE</scope>
</reference>
<dbReference type="EMBL" id="FP885845">
    <property type="protein sequence ID" value="CBX33285.1"/>
    <property type="molecule type" value="Genomic_DNA"/>
</dbReference>
<accession>E6ZDV8</accession>
<dbReference type="EMBL" id="FP885834">
    <property type="protein sequence ID" value="CBX33224.1"/>
    <property type="molecule type" value="Genomic_DNA"/>
</dbReference>
<keyword evidence="3" id="KW-0496">Mitochondrion</keyword>
<gene>
    <name evidence="3" type="primary">orf137</name>
</gene>
<protein>
    <submittedName>
        <fullName evidence="2">Uncharacterized protein orf137</fullName>
    </submittedName>
</protein>
<dbReference type="GeneID" id="10220672"/>
<name>E6ZDV8_BETVM</name>
<evidence type="ECO:0000313" key="3">
    <source>
        <dbReference type="EMBL" id="CBX33224.1"/>
    </source>
</evidence>
<feature type="coiled-coil region" evidence="1">
    <location>
        <begin position="58"/>
        <end position="89"/>
    </location>
</feature>
<geneLocation type="mitochondrion" evidence="3"/>
<organism evidence="3">
    <name type="scientific">Beta vulgaris subsp. maritima</name>
    <name type="common">Sea beet</name>
    <name type="synonym">Beta maritima</name>
    <dbReference type="NCBI Taxonomy" id="350892"/>
    <lineage>
        <taxon>Eukaryota</taxon>
        <taxon>Viridiplantae</taxon>
        <taxon>Streptophyta</taxon>
        <taxon>Embryophyta</taxon>
        <taxon>Tracheophyta</taxon>
        <taxon>Spermatophyta</taxon>
        <taxon>Magnoliopsida</taxon>
        <taxon>eudicotyledons</taxon>
        <taxon>Gunneridae</taxon>
        <taxon>Pentapetalae</taxon>
        <taxon>Caryophyllales</taxon>
        <taxon>Chenopodiaceae</taxon>
        <taxon>Betoideae</taxon>
        <taxon>Beta</taxon>
    </lineage>
</organism>
<keyword evidence="1" id="KW-0175">Coiled coil</keyword>
<dbReference type="EMBL" id="FP885871">
    <property type="protein sequence ID" value="CBJ20760.1"/>
    <property type="molecule type" value="Genomic_DNA"/>
</dbReference>
<evidence type="ECO:0000313" key="2">
    <source>
        <dbReference type="EMBL" id="CBJ20760.1"/>
    </source>
</evidence>
<dbReference type="EMBL" id="FQ014226">
    <property type="protein sequence ID" value="CBL52004.1"/>
    <property type="molecule type" value="Genomic_DNA"/>
</dbReference>